<dbReference type="AlphaFoldDB" id="A0A9P1CPU1"/>
<evidence type="ECO:0000256" key="1">
    <source>
        <dbReference type="SAM" id="Phobius"/>
    </source>
</evidence>
<accession>A0A9P1CPU1</accession>
<evidence type="ECO:0000313" key="4">
    <source>
        <dbReference type="Proteomes" id="UP001152797"/>
    </source>
</evidence>
<organism evidence="2">
    <name type="scientific">Cladocopium goreaui</name>
    <dbReference type="NCBI Taxonomy" id="2562237"/>
    <lineage>
        <taxon>Eukaryota</taxon>
        <taxon>Sar</taxon>
        <taxon>Alveolata</taxon>
        <taxon>Dinophyceae</taxon>
        <taxon>Suessiales</taxon>
        <taxon>Symbiodiniaceae</taxon>
        <taxon>Cladocopium</taxon>
    </lineage>
</organism>
<feature type="transmembrane region" description="Helical" evidence="1">
    <location>
        <begin position="142"/>
        <end position="163"/>
    </location>
</feature>
<dbReference type="EMBL" id="CAMXCT010001994">
    <property type="protein sequence ID" value="CAI3994778.1"/>
    <property type="molecule type" value="Genomic_DNA"/>
</dbReference>
<dbReference type="EMBL" id="CAMXCT020001994">
    <property type="protein sequence ID" value="CAL1148153.1"/>
    <property type="molecule type" value="Genomic_DNA"/>
</dbReference>
<dbReference type="OrthoDB" id="422281at2759"/>
<feature type="transmembrane region" description="Helical" evidence="1">
    <location>
        <begin position="175"/>
        <end position="192"/>
    </location>
</feature>
<feature type="transmembrane region" description="Helical" evidence="1">
    <location>
        <begin position="441"/>
        <end position="460"/>
    </location>
</feature>
<proteinExistence type="predicted"/>
<reference evidence="2" key="1">
    <citation type="submission" date="2022-10" db="EMBL/GenBank/DDBJ databases">
        <authorList>
            <person name="Chen Y."/>
            <person name="Dougan E. K."/>
            <person name="Chan C."/>
            <person name="Rhodes N."/>
            <person name="Thang M."/>
        </authorList>
    </citation>
    <scope>NUCLEOTIDE SEQUENCE</scope>
</reference>
<reference evidence="3" key="2">
    <citation type="submission" date="2024-04" db="EMBL/GenBank/DDBJ databases">
        <authorList>
            <person name="Chen Y."/>
            <person name="Shah S."/>
            <person name="Dougan E. K."/>
            <person name="Thang M."/>
            <person name="Chan C."/>
        </authorList>
    </citation>
    <scope>NUCLEOTIDE SEQUENCE [LARGE SCALE GENOMIC DNA]</scope>
</reference>
<keyword evidence="1" id="KW-0472">Membrane</keyword>
<feature type="transmembrane region" description="Helical" evidence="1">
    <location>
        <begin position="411"/>
        <end position="429"/>
    </location>
</feature>
<comment type="caution">
    <text evidence="2">The sequence shown here is derived from an EMBL/GenBank/DDBJ whole genome shotgun (WGS) entry which is preliminary data.</text>
</comment>
<keyword evidence="1" id="KW-1133">Transmembrane helix</keyword>
<keyword evidence="1" id="KW-0812">Transmembrane</keyword>
<feature type="transmembrane region" description="Helical" evidence="1">
    <location>
        <begin position="229"/>
        <end position="250"/>
    </location>
</feature>
<sequence length="523" mass="57784">MQGKVLRDQRLVCRMHRGRLAFLAGKGCDLCVHWCLAGCFPCGHCVLRLLVEPVPVARGAAEVADTRHLRPRGLGRLAAAPILLQMCQLWSVLSALLARDDEASGSFWELPYMQHVQLAVGNLREVLFLQCFFDGKEVRKSLAFATPVAPLLLLLCCVCVEVWKPGSGVNAALKILTLFFVGGASTCAALISCQRVDAGGYALQDHFLRHLPDLGCSHNSMVPSEVAAVFWPCAVCYAILIPCFLFYLYVRQHLVLRYTRMPLELSDSKSEPLALSQEDLQRRLVAGLVAYVAMLQQGSVRVKLRDGKGTVAFFDNADGTAMELNVEATNAQFKIESEKLRHHSITEMLLERYTLQQVDENDRFLLGAKETLMKYSTCRDLWMEVMLKLVTVAIVQAVASSTATNNLLVPMGKVLAATLAVAATVWMVQPYAQPQVNDLQVVCFLGLAFAAIGFGNHNILLSRAALLMPLVLAAVQQTQPDSPEFLAQRLWEELVKDGMPKESATTFMLTRRQSQAISFSLEN</sequence>
<name>A0A9P1CPU1_9DINO</name>
<dbReference type="Proteomes" id="UP001152797">
    <property type="component" value="Unassembled WGS sequence"/>
</dbReference>
<keyword evidence="4" id="KW-1185">Reference proteome</keyword>
<evidence type="ECO:0000313" key="3">
    <source>
        <dbReference type="EMBL" id="CAL1148153.1"/>
    </source>
</evidence>
<protein>
    <submittedName>
        <fullName evidence="2">Uncharacterized protein</fullName>
    </submittedName>
</protein>
<evidence type="ECO:0000313" key="2">
    <source>
        <dbReference type="EMBL" id="CAI3994778.1"/>
    </source>
</evidence>
<gene>
    <name evidence="2" type="ORF">C1SCF055_LOCUS21398</name>
</gene>
<dbReference type="EMBL" id="CAMXCT030001994">
    <property type="protein sequence ID" value="CAL4782090.1"/>
    <property type="molecule type" value="Genomic_DNA"/>
</dbReference>